<dbReference type="InterPro" id="IPR015943">
    <property type="entry name" value="WD40/YVTN_repeat-like_dom_sf"/>
</dbReference>
<dbReference type="EMBL" id="GIBP01002856">
    <property type="protein sequence ID" value="NDV31825.1"/>
    <property type="molecule type" value="Transcribed_RNA"/>
</dbReference>
<dbReference type="Gene3D" id="2.130.10.10">
    <property type="entry name" value="YVTN repeat-like/Quinoprotein amine dehydrogenase"/>
    <property type="match status" value="1"/>
</dbReference>
<evidence type="ECO:0000313" key="5">
    <source>
        <dbReference type="EMBL" id="NDV31825.1"/>
    </source>
</evidence>
<dbReference type="PANTHER" id="PTHR15574">
    <property type="entry name" value="WD REPEAT DOMAIN-CONTAINING FAMILY"/>
    <property type="match status" value="1"/>
</dbReference>
<feature type="region of interest" description="Disordered" evidence="4">
    <location>
        <begin position="242"/>
        <end position="274"/>
    </location>
</feature>
<organism evidence="5">
    <name type="scientific">Arcella intermedia</name>
    <dbReference type="NCBI Taxonomy" id="1963864"/>
    <lineage>
        <taxon>Eukaryota</taxon>
        <taxon>Amoebozoa</taxon>
        <taxon>Tubulinea</taxon>
        <taxon>Elardia</taxon>
        <taxon>Arcellinida</taxon>
        <taxon>Sphaerothecina</taxon>
        <taxon>Arcellidae</taxon>
        <taxon>Arcella</taxon>
    </lineage>
</organism>
<dbReference type="GO" id="GO:0045717">
    <property type="term" value="P:negative regulation of fatty acid biosynthetic process"/>
    <property type="evidence" value="ECO:0007669"/>
    <property type="project" value="TreeGrafter"/>
</dbReference>
<feature type="repeat" description="WD" evidence="3">
    <location>
        <begin position="23"/>
        <end position="55"/>
    </location>
</feature>
<feature type="repeat" description="WD" evidence="3">
    <location>
        <begin position="302"/>
        <end position="329"/>
    </location>
</feature>
<evidence type="ECO:0000256" key="1">
    <source>
        <dbReference type="ARBA" id="ARBA00022574"/>
    </source>
</evidence>
<proteinExistence type="predicted"/>
<evidence type="ECO:0000256" key="4">
    <source>
        <dbReference type="SAM" id="MobiDB-lite"/>
    </source>
</evidence>
<dbReference type="PROSITE" id="PS50294">
    <property type="entry name" value="WD_REPEATS_REGION"/>
    <property type="match status" value="1"/>
</dbReference>
<evidence type="ECO:0008006" key="6">
    <source>
        <dbReference type="Google" id="ProtNLM"/>
    </source>
</evidence>
<name>A0A6B2L4F7_9EUKA</name>
<evidence type="ECO:0000256" key="2">
    <source>
        <dbReference type="ARBA" id="ARBA00022737"/>
    </source>
</evidence>
<keyword evidence="1 3" id="KW-0853">WD repeat</keyword>
<dbReference type="InterPro" id="IPR036322">
    <property type="entry name" value="WD40_repeat_dom_sf"/>
</dbReference>
<feature type="region of interest" description="Disordered" evidence="4">
    <location>
        <begin position="413"/>
        <end position="437"/>
    </location>
</feature>
<dbReference type="InterPro" id="IPR020472">
    <property type="entry name" value="WD40_PAC1"/>
</dbReference>
<dbReference type="SMART" id="SM00320">
    <property type="entry name" value="WD40"/>
    <property type="match status" value="7"/>
</dbReference>
<protein>
    <recommendedName>
        <fullName evidence="6">Anaphase-promoting complex subunit 4 WD40 domain-containing protein</fullName>
    </recommendedName>
</protein>
<dbReference type="AlphaFoldDB" id="A0A6B2L4F7"/>
<sequence length="437" mass="48387">MQFSKALYPNEAFVARLKLSRKLKGHTGCVNTVNWSQCGRYLVSGSDDRRVCVWDYYNAGRPLASVATTHTANIFCTKFMPYTDNKRIISCAGDNKILSILLDDSRLGGEITHTFTCHEGRVKKLAHLGDSNTFISGSEDGTVRLFDLREKPARSGRICVQLSGFTQINSIGVSGEKVVVGCSDPYARVYDIRMSSRDDSSPIVSFVPTKERTLDQITGVDFQGDEIIASYTGDKVYLFRMDQPDSHRTNTDTGEREPKRQRTEGNEQEGDGDKGTTVYGYVQCYAGHCNVRTIKGVSFIGPGAEYVASGSDDGKIFIWNKRTAQLVNLMQGDKSVVNVISGHPFNCVLATSGIDSSIKIWEPIQKQRTDLSGAEEISRRNIEMAQAEEARGIPISLIRRLLMAGAFRPVFDEDNGEEINEDTDTDSEGNAPECRLH</sequence>
<dbReference type="PANTHER" id="PTHR15574:SF40">
    <property type="entry name" value="WD AND TETRATRICOPEPTIDE REPEATS PROTEIN 1"/>
    <property type="match status" value="1"/>
</dbReference>
<dbReference type="PROSITE" id="PS50082">
    <property type="entry name" value="WD_REPEATS_2"/>
    <property type="match status" value="4"/>
</dbReference>
<feature type="repeat" description="WD" evidence="3">
    <location>
        <begin position="115"/>
        <end position="149"/>
    </location>
</feature>
<feature type="repeat" description="WD" evidence="3">
    <location>
        <begin position="330"/>
        <end position="362"/>
    </location>
</feature>
<dbReference type="InterPro" id="IPR001680">
    <property type="entry name" value="WD40_rpt"/>
</dbReference>
<reference evidence="5" key="1">
    <citation type="journal article" date="2020" name="J. Eukaryot. Microbiol.">
        <title>De novo Sequencing, Assembly and Annotation of the Transcriptome for the Free-Living Testate Amoeba Arcella intermedia.</title>
        <authorList>
            <person name="Ribeiro G.M."/>
            <person name="Porfirio-Sousa A.L."/>
            <person name="Maurer-Alcala X.X."/>
            <person name="Katz L.A."/>
            <person name="Lahr D.J.G."/>
        </authorList>
    </citation>
    <scope>NUCLEOTIDE SEQUENCE</scope>
</reference>
<dbReference type="GO" id="GO:0005737">
    <property type="term" value="C:cytoplasm"/>
    <property type="evidence" value="ECO:0007669"/>
    <property type="project" value="TreeGrafter"/>
</dbReference>
<dbReference type="Pfam" id="PF00400">
    <property type="entry name" value="WD40"/>
    <property type="match status" value="4"/>
</dbReference>
<evidence type="ECO:0000256" key="3">
    <source>
        <dbReference type="PROSITE-ProRule" id="PRU00221"/>
    </source>
</evidence>
<feature type="compositionally biased region" description="Basic and acidic residues" evidence="4">
    <location>
        <begin position="242"/>
        <end position="265"/>
    </location>
</feature>
<dbReference type="SUPFAM" id="SSF50978">
    <property type="entry name" value="WD40 repeat-like"/>
    <property type="match status" value="1"/>
</dbReference>
<feature type="compositionally biased region" description="Acidic residues" evidence="4">
    <location>
        <begin position="413"/>
        <end position="427"/>
    </location>
</feature>
<dbReference type="GO" id="GO:0080008">
    <property type="term" value="C:Cul4-RING E3 ubiquitin ligase complex"/>
    <property type="evidence" value="ECO:0007669"/>
    <property type="project" value="TreeGrafter"/>
</dbReference>
<dbReference type="PRINTS" id="PR00320">
    <property type="entry name" value="GPROTEINBRPT"/>
</dbReference>
<accession>A0A6B2L4F7</accession>
<keyword evidence="2" id="KW-0677">Repeat</keyword>
<dbReference type="InterPro" id="IPR045151">
    <property type="entry name" value="DCAF8"/>
</dbReference>